<feature type="domain" description="SGNH hydrolase-type esterase" evidence="1">
    <location>
        <begin position="11"/>
        <end position="220"/>
    </location>
</feature>
<dbReference type="InterPro" id="IPR013830">
    <property type="entry name" value="SGNH_hydro"/>
</dbReference>
<sequence>MSTLQYDKFLLFGDSITEFAFNTAFQEAQNFETNTPVHQQFSLGAALTNKYTRKLDIVQRGFSGFNSRWALKVLPQILSIENQQSGNGTGRIKMATVFFGSNDSCLGGHQKVEIKEYKENTIKLVRMLQDAKIKTILISPALFNAELWDPSKKEEVDSGYVRTNENFAKYAQACEEVGRELDVPVINLNTEFIKYAKENLNDDWTPMLCDGLHFSGHGYKCLYDVLLECIKNNYSEYHPDNLKYKLPNWRSIKDDASNLEF</sequence>
<dbReference type="Pfam" id="PF13472">
    <property type="entry name" value="Lipase_GDSL_2"/>
    <property type="match status" value="1"/>
</dbReference>
<organism evidence="2 3">
    <name type="scientific">Saccharomycodes ludwigii</name>
    <dbReference type="NCBI Taxonomy" id="36035"/>
    <lineage>
        <taxon>Eukaryota</taxon>
        <taxon>Fungi</taxon>
        <taxon>Dikarya</taxon>
        <taxon>Ascomycota</taxon>
        <taxon>Saccharomycotina</taxon>
        <taxon>Saccharomycetes</taxon>
        <taxon>Saccharomycodales</taxon>
        <taxon>Saccharomycodaceae</taxon>
        <taxon>Saccharomycodes</taxon>
    </lineage>
</organism>
<dbReference type="FunFam" id="3.40.50.1110:FF:000022">
    <property type="entry name" value="Isoamyl acetate-hydrolyzing esterase"/>
    <property type="match status" value="1"/>
</dbReference>
<dbReference type="PANTHER" id="PTHR14209">
    <property type="entry name" value="ISOAMYL ACETATE-HYDROLYZING ESTERASE 1"/>
    <property type="match status" value="1"/>
</dbReference>
<evidence type="ECO:0000313" key="3">
    <source>
        <dbReference type="Proteomes" id="UP000262825"/>
    </source>
</evidence>
<dbReference type="VEuPathDB" id="FungiDB:SCODWIG_03553"/>
<dbReference type="PANTHER" id="PTHR14209:SF19">
    <property type="entry name" value="ISOAMYL ACETATE-HYDROLYZING ESTERASE 1 HOMOLOG"/>
    <property type="match status" value="1"/>
</dbReference>
<reference evidence="3" key="1">
    <citation type="submission" date="2018-06" db="EMBL/GenBank/DDBJ databases">
        <authorList>
            <person name="Guldener U."/>
        </authorList>
    </citation>
    <scope>NUCLEOTIDE SEQUENCE [LARGE SCALE GENOMIC DNA]</scope>
    <source>
        <strain evidence="3">UTAD17</strain>
    </source>
</reference>
<dbReference type="SUPFAM" id="SSF52266">
    <property type="entry name" value="SGNH hydrolase"/>
    <property type="match status" value="1"/>
</dbReference>
<dbReference type="Proteomes" id="UP000262825">
    <property type="component" value="Unassembled WGS sequence"/>
</dbReference>
<dbReference type="EMBL" id="UFAJ01000897">
    <property type="protein sequence ID" value="SSD61792.1"/>
    <property type="molecule type" value="Genomic_DNA"/>
</dbReference>
<proteinExistence type="predicted"/>
<name>A0A376BAU7_9ASCO</name>
<dbReference type="AlphaFoldDB" id="A0A376BAU7"/>
<dbReference type="OrthoDB" id="671439at2759"/>
<gene>
    <name evidence="2" type="ORF">SCODWIG_03553</name>
</gene>
<dbReference type="InterPro" id="IPR045136">
    <property type="entry name" value="Iah1-like"/>
</dbReference>
<dbReference type="Gene3D" id="3.40.50.1110">
    <property type="entry name" value="SGNH hydrolase"/>
    <property type="match status" value="1"/>
</dbReference>
<keyword evidence="3" id="KW-1185">Reference proteome</keyword>
<accession>A0A376BAU7</accession>
<dbReference type="CDD" id="cd01838">
    <property type="entry name" value="Isoamyl_acetate_hydrolase_like"/>
    <property type="match status" value="1"/>
</dbReference>
<dbReference type="InterPro" id="IPR036514">
    <property type="entry name" value="SGNH_hydro_sf"/>
</dbReference>
<protein>
    <submittedName>
        <fullName evidence="2">Related to Isoamyl acetate-hydrolyzing esterase</fullName>
    </submittedName>
</protein>
<evidence type="ECO:0000259" key="1">
    <source>
        <dbReference type="Pfam" id="PF13472"/>
    </source>
</evidence>
<evidence type="ECO:0000313" key="2">
    <source>
        <dbReference type="EMBL" id="SSD61792.1"/>
    </source>
</evidence>